<protein>
    <submittedName>
        <fullName evidence="1">Uncharacterized protein</fullName>
    </submittedName>
</protein>
<name>A0A8G1URD0_9ACTN</name>
<gene>
    <name evidence="1" type="ORF">EDD39_4688</name>
</gene>
<dbReference type="Proteomes" id="UP000267408">
    <property type="component" value="Unassembled WGS sequence"/>
</dbReference>
<evidence type="ECO:0000313" key="2">
    <source>
        <dbReference type="Proteomes" id="UP000267408"/>
    </source>
</evidence>
<reference evidence="1 2" key="1">
    <citation type="submission" date="2018-11" db="EMBL/GenBank/DDBJ databases">
        <title>Sequencing the genomes of 1000 actinobacteria strains.</title>
        <authorList>
            <person name="Klenk H.-P."/>
        </authorList>
    </citation>
    <scope>NUCLEOTIDE SEQUENCE [LARGE SCALE GENOMIC DNA]</scope>
    <source>
        <strain evidence="1 2">DSM 44780</strain>
    </source>
</reference>
<sequence>MLDLDVGLIGAGVMAQTHLESWIALGVRVVL</sequence>
<proteinExistence type="predicted"/>
<organism evidence="1 2">
    <name type="scientific">Kitasatospora cineracea</name>
    <dbReference type="NCBI Taxonomy" id="88074"/>
    <lineage>
        <taxon>Bacteria</taxon>
        <taxon>Bacillati</taxon>
        <taxon>Actinomycetota</taxon>
        <taxon>Actinomycetes</taxon>
        <taxon>Kitasatosporales</taxon>
        <taxon>Streptomycetaceae</taxon>
        <taxon>Kitasatospora</taxon>
    </lineage>
</organism>
<evidence type="ECO:0000313" key="1">
    <source>
        <dbReference type="EMBL" id="ROR46419.1"/>
    </source>
</evidence>
<dbReference type="EMBL" id="RJVJ01000001">
    <property type="protein sequence ID" value="ROR46419.1"/>
    <property type="molecule type" value="Genomic_DNA"/>
</dbReference>
<dbReference type="AlphaFoldDB" id="A0A8G1URD0"/>
<accession>A0A8G1URD0</accession>
<comment type="caution">
    <text evidence="1">The sequence shown here is derived from an EMBL/GenBank/DDBJ whole genome shotgun (WGS) entry which is preliminary data.</text>
</comment>